<evidence type="ECO:0000313" key="6">
    <source>
        <dbReference type="EMBL" id="MDI6453036.1"/>
    </source>
</evidence>
<accession>A0AAW6U4Y9</accession>
<evidence type="ECO:0000313" key="7">
    <source>
        <dbReference type="Proteomes" id="UP001431532"/>
    </source>
</evidence>
<name>A0AAW6U4Y9_9MOLU</name>
<evidence type="ECO:0000259" key="5">
    <source>
        <dbReference type="PROSITE" id="PS50893"/>
    </source>
</evidence>
<feature type="domain" description="ABC transporter" evidence="5">
    <location>
        <begin position="2"/>
        <end position="226"/>
    </location>
</feature>
<dbReference type="RefSeq" id="WP_282839464.1">
    <property type="nucleotide sequence ID" value="NZ_JASCXW010000016.1"/>
</dbReference>
<comment type="caution">
    <text evidence="6">The sequence shown here is derived from an EMBL/GenBank/DDBJ whole genome shotgun (WGS) entry which is preliminary data.</text>
</comment>
<dbReference type="InterPro" id="IPR003439">
    <property type="entry name" value="ABC_transporter-like_ATP-bd"/>
</dbReference>
<dbReference type="CDD" id="cd03230">
    <property type="entry name" value="ABC_DR_subfamily_A"/>
    <property type="match status" value="1"/>
</dbReference>
<evidence type="ECO:0000256" key="3">
    <source>
        <dbReference type="ARBA" id="ARBA00022741"/>
    </source>
</evidence>
<dbReference type="InterPro" id="IPR027417">
    <property type="entry name" value="P-loop_NTPase"/>
</dbReference>
<dbReference type="Gene3D" id="3.40.50.300">
    <property type="entry name" value="P-loop containing nucleotide triphosphate hydrolases"/>
    <property type="match status" value="1"/>
</dbReference>
<dbReference type="PROSITE" id="PS50893">
    <property type="entry name" value="ABC_TRANSPORTER_2"/>
    <property type="match status" value="1"/>
</dbReference>
<keyword evidence="4 6" id="KW-0067">ATP-binding</keyword>
<keyword evidence="3" id="KW-0547">Nucleotide-binding</keyword>
<dbReference type="Pfam" id="PF00005">
    <property type="entry name" value="ABC_tran"/>
    <property type="match status" value="1"/>
</dbReference>
<evidence type="ECO:0000256" key="1">
    <source>
        <dbReference type="ARBA" id="ARBA00005417"/>
    </source>
</evidence>
<keyword evidence="7" id="KW-1185">Reference proteome</keyword>
<dbReference type="EMBL" id="JASCXW010000016">
    <property type="protein sequence ID" value="MDI6453036.1"/>
    <property type="molecule type" value="Genomic_DNA"/>
</dbReference>
<evidence type="ECO:0000256" key="4">
    <source>
        <dbReference type="ARBA" id="ARBA00022840"/>
    </source>
</evidence>
<sequence length="299" mass="34305">MIEVKNLTKDFGFNRGVFDISFEVKKGEAYGFLGPNGAGKTTTMRMLMGFSQPGKGIATINNSDCWKNYYDILGEVGYIPGEVALPEGLSGLEFIEMMKKMKHADDSRISYLLDMFELNPDQSMKKMSIGDKRKLAIVSAFMSDPNILILDEPTSGLDPIMQNKFIELIKSEKKRGKTILLSTHIFEEVDACCDRLSIIKDGKIISTTDTDTIRNNENKVYKIEFLQDEDFNQFMKSNMNIVYSNKTKRKVRVAINDKEINRLIKIISTYQIKYFSESQFTLEDYFLKYYKDRKGESSL</sequence>
<comment type="similarity">
    <text evidence="1">Belongs to the ABC transporter superfamily.</text>
</comment>
<gene>
    <name evidence="6" type="ORF">QJ521_05640</name>
</gene>
<dbReference type="SUPFAM" id="SSF52540">
    <property type="entry name" value="P-loop containing nucleoside triphosphate hydrolases"/>
    <property type="match status" value="1"/>
</dbReference>
<dbReference type="Proteomes" id="UP001431532">
    <property type="component" value="Unassembled WGS sequence"/>
</dbReference>
<dbReference type="AlphaFoldDB" id="A0AAW6U4Y9"/>
<dbReference type="PANTHER" id="PTHR42711:SF5">
    <property type="entry name" value="ABC TRANSPORTER ATP-BINDING PROTEIN NATA"/>
    <property type="match status" value="1"/>
</dbReference>
<organism evidence="6 7">
    <name type="scientific">Peloplasma aerotolerans</name>
    <dbReference type="NCBI Taxonomy" id="3044389"/>
    <lineage>
        <taxon>Bacteria</taxon>
        <taxon>Bacillati</taxon>
        <taxon>Mycoplasmatota</taxon>
        <taxon>Mollicutes</taxon>
        <taxon>Acholeplasmatales</taxon>
        <taxon>Acholeplasmataceae</taxon>
        <taxon>Peloplasma</taxon>
    </lineage>
</organism>
<evidence type="ECO:0000256" key="2">
    <source>
        <dbReference type="ARBA" id="ARBA00022448"/>
    </source>
</evidence>
<dbReference type="InterPro" id="IPR003593">
    <property type="entry name" value="AAA+_ATPase"/>
</dbReference>
<dbReference type="SMART" id="SM00382">
    <property type="entry name" value="AAA"/>
    <property type="match status" value="1"/>
</dbReference>
<dbReference type="GO" id="GO:0005524">
    <property type="term" value="F:ATP binding"/>
    <property type="evidence" value="ECO:0007669"/>
    <property type="project" value="UniProtKB-KW"/>
</dbReference>
<dbReference type="PANTHER" id="PTHR42711">
    <property type="entry name" value="ABC TRANSPORTER ATP-BINDING PROTEIN"/>
    <property type="match status" value="1"/>
</dbReference>
<reference evidence="6" key="1">
    <citation type="submission" date="2023-05" db="EMBL/GenBank/DDBJ databases">
        <title>Mariniplasma microaerophilum sp. nov., a novel anaerobic mollicute isolated from terrestrial mud volcano, Taman Peninsula, Russia.</title>
        <authorList>
            <person name="Khomyakova M.A."/>
            <person name="Merkel A.Y."/>
            <person name="Slobodkin A.I."/>
        </authorList>
    </citation>
    <scope>NUCLEOTIDE SEQUENCE</scope>
    <source>
        <strain evidence="6">M4Ah</strain>
    </source>
</reference>
<protein>
    <submittedName>
        <fullName evidence="6">ABC transporter ATP-binding protein</fullName>
    </submittedName>
</protein>
<proteinExistence type="inferred from homology"/>
<keyword evidence="2" id="KW-0813">Transport</keyword>
<dbReference type="InterPro" id="IPR050763">
    <property type="entry name" value="ABC_transporter_ATP-binding"/>
</dbReference>
<dbReference type="GO" id="GO:0016887">
    <property type="term" value="F:ATP hydrolysis activity"/>
    <property type="evidence" value="ECO:0007669"/>
    <property type="project" value="InterPro"/>
</dbReference>